<comment type="caution">
    <text evidence="3">The sequence shown here is derived from an EMBL/GenBank/DDBJ whole genome shotgun (WGS) entry which is preliminary data.</text>
</comment>
<proteinExistence type="predicted"/>
<dbReference type="InterPro" id="IPR033392">
    <property type="entry name" value="Sox7/17/18_central"/>
</dbReference>
<dbReference type="Pfam" id="PF12067">
    <property type="entry name" value="Sox17_18_mid"/>
    <property type="match status" value="1"/>
</dbReference>
<gene>
    <name evidence="3" type="ORF">mRhiFer1_008392</name>
</gene>
<name>A0A7J7VDZ2_RHIFE</name>
<feature type="domain" description="Sox 7/17/18 central" evidence="2">
    <location>
        <begin position="75"/>
        <end position="117"/>
    </location>
</feature>
<feature type="region of interest" description="Disordered" evidence="1">
    <location>
        <begin position="1"/>
        <end position="37"/>
    </location>
</feature>
<feature type="region of interest" description="Disordered" evidence="1">
    <location>
        <begin position="173"/>
        <end position="200"/>
    </location>
</feature>
<evidence type="ECO:0000313" key="4">
    <source>
        <dbReference type="Proteomes" id="UP000585614"/>
    </source>
</evidence>
<sequence>MPGEAERGGPTLLEPKGMWEEGASVAETPDSGKSRFGGREMKLNKKVQDQIVNRLQGFPAGPTLLPLHVGGYCCDCQSLGAPQPDCYPLPTLDTTTLNGVVPDQTFFTLPLPGDCPAVGPCTPPTTLGPQAPGSARRSQAPSCGACWRPLELRTCATAPRVCRQRASGGGFHPDTAPAAPFSPRAAVAPSRDPADPNQLSPLDSSAGCLFELLHSVL</sequence>
<evidence type="ECO:0000256" key="1">
    <source>
        <dbReference type="SAM" id="MobiDB-lite"/>
    </source>
</evidence>
<dbReference type="Proteomes" id="UP000585614">
    <property type="component" value="Unassembled WGS sequence"/>
</dbReference>
<dbReference type="AlphaFoldDB" id="A0A7J7VDZ2"/>
<evidence type="ECO:0000313" key="3">
    <source>
        <dbReference type="EMBL" id="KAF6323415.1"/>
    </source>
</evidence>
<reference evidence="3 4" key="1">
    <citation type="journal article" date="2020" name="Nature">
        <title>Six reference-quality genomes reveal evolution of bat adaptations.</title>
        <authorList>
            <person name="Jebb D."/>
            <person name="Huang Z."/>
            <person name="Pippel M."/>
            <person name="Hughes G.M."/>
            <person name="Lavrichenko K."/>
            <person name="Devanna P."/>
            <person name="Winkler S."/>
            <person name="Jermiin L.S."/>
            <person name="Skirmuntt E.C."/>
            <person name="Katzourakis A."/>
            <person name="Burkitt-Gray L."/>
            <person name="Ray D.A."/>
            <person name="Sullivan K.A.M."/>
            <person name="Roscito J.G."/>
            <person name="Kirilenko B.M."/>
            <person name="Davalos L.M."/>
            <person name="Corthals A.P."/>
            <person name="Power M.L."/>
            <person name="Jones G."/>
            <person name="Ransome R.D."/>
            <person name="Dechmann D.K.N."/>
            <person name="Locatelli A.G."/>
            <person name="Puechmaille S.J."/>
            <person name="Fedrigo O."/>
            <person name="Jarvis E.D."/>
            <person name="Hiller M."/>
            <person name="Vernes S.C."/>
            <person name="Myers E.W."/>
            <person name="Teeling E.C."/>
        </authorList>
    </citation>
    <scope>NUCLEOTIDE SEQUENCE [LARGE SCALE GENOMIC DNA]</scope>
    <source>
        <strain evidence="3">MRhiFer1</strain>
        <tissue evidence="3">Lung</tissue>
    </source>
</reference>
<accession>A0A7J7VDZ2</accession>
<evidence type="ECO:0000259" key="2">
    <source>
        <dbReference type="Pfam" id="PF12067"/>
    </source>
</evidence>
<protein>
    <recommendedName>
        <fullName evidence="2">Sox 7/17/18 central domain-containing protein</fullName>
    </recommendedName>
</protein>
<dbReference type="EMBL" id="JACAGC010000013">
    <property type="protein sequence ID" value="KAF6323415.1"/>
    <property type="molecule type" value="Genomic_DNA"/>
</dbReference>
<organism evidence="3 4">
    <name type="scientific">Rhinolophus ferrumequinum</name>
    <name type="common">Greater horseshoe bat</name>
    <dbReference type="NCBI Taxonomy" id="59479"/>
    <lineage>
        <taxon>Eukaryota</taxon>
        <taxon>Metazoa</taxon>
        <taxon>Chordata</taxon>
        <taxon>Craniata</taxon>
        <taxon>Vertebrata</taxon>
        <taxon>Euteleostomi</taxon>
        <taxon>Mammalia</taxon>
        <taxon>Eutheria</taxon>
        <taxon>Laurasiatheria</taxon>
        <taxon>Chiroptera</taxon>
        <taxon>Yinpterochiroptera</taxon>
        <taxon>Rhinolophoidea</taxon>
        <taxon>Rhinolophidae</taxon>
        <taxon>Rhinolophinae</taxon>
        <taxon>Rhinolophus</taxon>
    </lineage>
</organism>